<gene>
    <name evidence="1" type="ORF">SODALDRAFT_330759</name>
</gene>
<name>A0A3N2Q2R1_SODAK</name>
<evidence type="ECO:0000313" key="2">
    <source>
        <dbReference type="Proteomes" id="UP000272025"/>
    </source>
</evidence>
<protein>
    <submittedName>
        <fullName evidence="1">Uncharacterized protein</fullName>
    </submittedName>
</protein>
<accession>A0A3N2Q2R1</accession>
<keyword evidence="2" id="KW-1185">Reference proteome</keyword>
<organism evidence="1 2">
    <name type="scientific">Sodiomyces alkalinus (strain CBS 110278 / VKM F-3762 / F11)</name>
    <name type="common">Alkaliphilic filamentous fungus</name>
    <dbReference type="NCBI Taxonomy" id="1314773"/>
    <lineage>
        <taxon>Eukaryota</taxon>
        <taxon>Fungi</taxon>
        <taxon>Dikarya</taxon>
        <taxon>Ascomycota</taxon>
        <taxon>Pezizomycotina</taxon>
        <taxon>Sordariomycetes</taxon>
        <taxon>Hypocreomycetidae</taxon>
        <taxon>Glomerellales</taxon>
        <taxon>Plectosphaerellaceae</taxon>
        <taxon>Sodiomyces</taxon>
    </lineage>
</organism>
<evidence type="ECO:0000313" key="1">
    <source>
        <dbReference type="EMBL" id="ROT41040.1"/>
    </source>
</evidence>
<dbReference type="EMBL" id="ML119052">
    <property type="protein sequence ID" value="ROT41040.1"/>
    <property type="molecule type" value="Genomic_DNA"/>
</dbReference>
<proteinExistence type="predicted"/>
<reference evidence="1 2" key="1">
    <citation type="journal article" date="2018" name="Mol. Ecol.">
        <title>The obligate alkalophilic soda-lake fungus Sodiomyces alkalinus has shifted to a protein diet.</title>
        <authorList>
            <person name="Grum-Grzhimaylo A.A."/>
            <person name="Falkoski D.L."/>
            <person name="van den Heuvel J."/>
            <person name="Valero-Jimenez C.A."/>
            <person name="Min B."/>
            <person name="Choi I.G."/>
            <person name="Lipzen A."/>
            <person name="Daum C.G."/>
            <person name="Aanen D.K."/>
            <person name="Tsang A."/>
            <person name="Henrissat B."/>
            <person name="Bilanenko E.N."/>
            <person name="de Vries R.P."/>
            <person name="van Kan J.A.L."/>
            <person name="Grigoriev I.V."/>
            <person name="Debets A.J.M."/>
        </authorList>
    </citation>
    <scope>NUCLEOTIDE SEQUENCE [LARGE SCALE GENOMIC DNA]</scope>
    <source>
        <strain evidence="1 2">F11</strain>
    </source>
</reference>
<dbReference type="RefSeq" id="XP_028468846.1">
    <property type="nucleotide sequence ID" value="XM_028611283.1"/>
</dbReference>
<dbReference type="AlphaFoldDB" id="A0A3N2Q2R1"/>
<dbReference type="Proteomes" id="UP000272025">
    <property type="component" value="Unassembled WGS sequence"/>
</dbReference>
<dbReference type="GeneID" id="39579761"/>
<sequence>MFSEYRSSVPPYLILRVDSTLFGLDDPLHLHHPKLSGFRRYLDIRGTKPPPPPPPPPPPLGTKLVSRFCRAPIRLASRLLKHAYQGK</sequence>